<dbReference type="AlphaFoldDB" id="A0A8J7MB54"/>
<dbReference type="SUPFAM" id="SSF56954">
    <property type="entry name" value="Outer membrane efflux proteins (OEP)"/>
    <property type="match status" value="1"/>
</dbReference>
<keyword evidence="2" id="KW-1185">Reference proteome</keyword>
<comment type="caution">
    <text evidence="1">The sequence shown here is derived from an EMBL/GenBank/DDBJ whole genome shotgun (WGS) entry which is preliminary data.</text>
</comment>
<dbReference type="RefSeq" id="WP_200309799.1">
    <property type="nucleotide sequence ID" value="NZ_JAENIM010000008.1"/>
</dbReference>
<accession>A0A8J7MB54</accession>
<dbReference type="Proteomes" id="UP000624703">
    <property type="component" value="Unassembled WGS sequence"/>
</dbReference>
<organism evidence="1 2">
    <name type="scientific">Persicirhabdus sediminis</name>
    <dbReference type="NCBI Taxonomy" id="454144"/>
    <lineage>
        <taxon>Bacteria</taxon>
        <taxon>Pseudomonadati</taxon>
        <taxon>Verrucomicrobiota</taxon>
        <taxon>Verrucomicrobiia</taxon>
        <taxon>Verrucomicrobiales</taxon>
        <taxon>Verrucomicrobiaceae</taxon>
        <taxon>Persicirhabdus</taxon>
    </lineage>
</organism>
<name>A0A8J7MB54_9BACT</name>
<dbReference type="EMBL" id="JAENIM010000008">
    <property type="protein sequence ID" value="MBK1789756.1"/>
    <property type="molecule type" value="Genomic_DNA"/>
</dbReference>
<gene>
    <name evidence="1" type="ORF">JIN82_01160</name>
</gene>
<reference evidence="1" key="1">
    <citation type="submission" date="2021-01" db="EMBL/GenBank/DDBJ databases">
        <title>Modified the classification status of verrucomicrobia.</title>
        <authorList>
            <person name="Feng X."/>
        </authorList>
    </citation>
    <scope>NUCLEOTIDE SEQUENCE</scope>
    <source>
        <strain evidence="1">_KCTC 22039</strain>
    </source>
</reference>
<proteinExistence type="predicted"/>
<dbReference type="PROSITE" id="PS51257">
    <property type="entry name" value="PROKAR_LIPOPROTEIN"/>
    <property type="match status" value="1"/>
</dbReference>
<evidence type="ECO:0000313" key="2">
    <source>
        <dbReference type="Proteomes" id="UP000624703"/>
    </source>
</evidence>
<evidence type="ECO:0000313" key="1">
    <source>
        <dbReference type="EMBL" id="MBK1789756.1"/>
    </source>
</evidence>
<sequence length="430" mass="48852">MNLYKSLFCCAILLLTSSCARKDFVKRIGVSYDEVLDSRLDVDKSYDTVPISVLDWDEAYERLLKHNASYKQFSYSITSLEEEKKKLLITELSPSVYSFVGLSQGISSLANISSDDINARFVVSFRIPNPIHLYSKAYTYELQLYQMTQNLELTKRRLTVSLFNLFLRQAALAKQEVELREDEQKAKLLNPESQIKALISAKKKALDIEDAKKSHRIAINTLLGSVGGNWYLDYKSLPKVSYASKLDQMGVEDGFGLLALRISAVNLEASLLGLKRAKMDILPDFNIGINNPTLYSSDSSSSFALDPKEIDMYSSMSKSYRFDGSFSKNLKSAEDRVALTRQQLKLNMESENVRVEKVIATYRLLLEQKMNLETELALRKKQIPLSGAVDGVIAHWKLLDQIGESIEGVKRQLQQIDLEFWVWDDPAWSD</sequence>
<protein>
    <submittedName>
        <fullName evidence="1">Uncharacterized protein</fullName>
    </submittedName>
</protein>